<proteinExistence type="predicted"/>
<dbReference type="WBParaSite" id="DME_0001082601-mRNA-1">
    <property type="protein sequence ID" value="DME_0001082601-mRNA-1"/>
    <property type="gene ID" value="DME_0001082601"/>
</dbReference>
<dbReference type="Proteomes" id="UP000038040">
    <property type="component" value="Unplaced"/>
</dbReference>
<accession>A0A0N4URZ4</accession>
<keyword evidence="1" id="KW-1133">Transmembrane helix</keyword>
<protein>
    <submittedName>
        <fullName evidence="5">Transmembrane protein</fullName>
    </submittedName>
</protein>
<reference evidence="5" key="1">
    <citation type="submission" date="2017-02" db="UniProtKB">
        <authorList>
            <consortium name="WormBaseParasite"/>
        </authorList>
    </citation>
    <scope>IDENTIFICATION</scope>
</reference>
<evidence type="ECO:0000256" key="1">
    <source>
        <dbReference type="SAM" id="Phobius"/>
    </source>
</evidence>
<dbReference type="EMBL" id="UYYG01001310">
    <property type="protein sequence ID" value="VDN60989.1"/>
    <property type="molecule type" value="Genomic_DNA"/>
</dbReference>
<name>A0A0N4URZ4_DRAME</name>
<organism evidence="3 5">
    <name type="scientific">Dracunculus medinensis</name>
    <name type="common">Guinea worm</name>
    <dbReference type="NCBI Taxonomy" id="318479"/>
    <lineage>
        <taxon>Eukaryota</taxon>
        <taxon>Metazoa</taxon>
        <taxon>Ecdysozoa</taxon>
        <taxon>Nematoda</taxon>
        <taxon>Chromadorea</taxon>
        <taxon>Rhabditida</taxon>
        <taxon>Spirurina</taxon>
        <taxon>Dracunculoidea</taxon>
        <taxon>Dracunculidae</taxon>
        <taxon>Dracunculus</taxon>
    </lineage>
</organism>
<gene>
    <name evidence="2" type="ORF">DME_LOCUS10962</name>
</gene>
<evidence type="ECO:0000313" key="4">
    <source>
        <dbReference type="Proteomes" id="UP000274756"/>
    </source>
</evidence>
<evidence type="ECO:0000313" key="5">
    <source>
        <dbReference type="WBParaSite" id="DME_0001082601-mRNA-1"/>
    </source>
</evidence>
<evidence type="ECO:0000313" key="2">
    <source>
        <dbReference type="EMBL" id="VDN60989.1"/>
    </source>
</evidence>
<sequence>MLVELAGNFVRASSYFVHVLYRCCISVGSGVIISLRGFIVSDRMEEKKKQKTFMRRRPSKSTSNPNAALAENTSIFAILLIFRTGIREVYNFNILAFVLCFDGVDLGLDANVAVNGAITSNKCVVITLQCKATF</sequence>
<evidence type="ECO:0000313" key="3">
    <source>
        <dbReference type="Proteomes" id="UP000038040"/>
    </source>
</evidence>
<reference evidence="2 4" key="2">
    <citation type="submission" date="2018-11" db="EMBL/GenBank/DDBJ databases">
        <authorList>
            <consortium name="Pathogen Informatics"/>
        </authorList>
    </citation>
    <scope>NUCLEOTIDE SEQUENCE [LARGE SCALE GENOMIC DNA]</scope>
</reference>
<dbReference type="AlphaFoldDB" id="A0A0N4URZ4"/>
<keyword evidence="4" id="KW-1185">Reference proteome</keyword>
<dbReference type="Proteomes" id="UP000274756">
    <property type="component" value="Unassembled WGS sequence"/>
</dbReference>
<keyword evidence="1" id="KW-0472">Membrane</keyword>
<feature type="transmembrane region" description="Helical" evidence="1">
    <location>
        <begin position="19"/>
        <end position="39"/>
    </location>
</feature>
<keyword evidence="1" id="KW-0812">Transmembrane</keyword>